<reference evidence="1" key="2">
    <citation type="journal article" date="2017" name="Nat. Commun.">
        <title>Single-virus genomics reveals hidden cosmopolitan and abundant viruses.</title>
        <authorList>
            <person name="Martinez-Hernandez F."/>
            <person name="Fornas O."/>
            <person name="Lluesma Gomez M."/>
            <person name="Bolduc B."/>
            <person name="de la Cruz Pena M.J."/>
            <person name="Martinez J.M."/>
            <person name="Anton J."/>
            <person name="Gasol J.M."/>
            <person name="Rosselli R."/>
            <person name="Rodriguez-Valera F."/>
            <person name="Sullivan M.B."/>
            <person name="Acinas S.G."/>
            <person name="Martinez-Garcia M."/>
        </authorList>
    </citation>
    <scope>NUCLEOTIDE SEQUENCE</scope>
</reference>
<name>A0A218MLG9_9VIRU</name>
<evidence type="ECO:0000313" key="1">
    <source>
        <dbReference type="EMBL" id="ASF00125.1"/>
    </source>
</evidence>
<reference evidence="1" key="1">
    <citation type="submission" date="2016-10" db="EMBL/GenBank/DDBJ databases">
        <authorList>
            <person name="Varghese N."/>
        </authorList>
    </citation>
    <scope>NUCLEOTIDE SEQUENCE</scope>
</reference>
<sequence>MKLKRDLVKYVRDKAKSKYKKQSSCYICESNIDLDFHHYYGLTELLETWLKKQNYTIENEQDILALRKSFIDDNWEKVYDYTVTLCHKHHLRLHSIYGKRPRLITAEKQKRWVEKQRQKYGMVR</sequence>
<protein>
    <submittedName>
        <fullName evidence="1">Uncharacterized protein</fullName>
    </submittedName>
</protein>
<proteinExistence type="predicted"/>
<accession>A0A218MLG9</accession>
<dbReference type="EMBL" id="KY052815">
    <property type="protein sequence ID" value="ASF00125.1"/>
    <property type="molecule type" value="Genomic_DNA"/>
</dbReference>
<organism evidence="1">
    <name type="scientific">uncultured virus</name>
    <dbReference type="NCBI Taxonomy" id="340016"/>
    <lineage>
        <taxon>Viruses</taxon>
        <taxon>environmental samples</taxon>
    </lineage>
</organism>